<gene>
    <name evidence="2" type="primary">LOC111127455</name>
</gene>
<protein>
    <submittedName>
        <fullName evidence="2">Uncharacterized protein LOC111127455</fullName>
    </submittedName>
</protein>
<evidence type="ECO:0000313" key="2">
    <source>
        <dbReference type="RefSeq" id="XP_022328342.1"/>
    </source>
</evidence>
<evidence type="ECO:0000313" key="1">
    <source>
        <dbReference type="Proteomes" id="UP000694844"/>
    </source>
</evidence>
<accession>A0A8B8DJL2</accession>
<dbReference type="GeneID" id="111127455"/>
<organism evidence="1 2">
    <name type="scientific">Crassostrea virginica</name>
    <name type="common">Eastern oyster</name>
    <dbReference type="NCBI Taxonomy" id="6565"/>
    <lineage>
        <taxon>Eukaryota</taxon>
        <taxon>Metazoa</taxon>
        <taxon>Spiralia</taxon>
        <taxon>Lophotrochozoa</taxon>
        <taxon>Mollusca</taxon>
        <taxon>Bivalvia</taxon>
        <taxon>Autobranchia</taxon>
        <taxon>Pteriomorphia</taxon>
        <taxon>Ostreida</taxon>
        <taxon>Ostreoidea</taxon>
        <taxon>Ostreidae</taxon>
        <taxon>Crassostrea</taxon>
    </lineage>
</organism>
<dbReference type="AlphaFoldDB" id="A0A8B8DJL2"/>
<dbReference type="Proteomes" id="UP000694844">
    <property type="component" value="Chromosome 3"/>
</dbReference>
<name>A0A8B8DJL2_CRAVI</name>
<dbReference type="OrthoDB" id="5960386at2759"/>
<dbReference type="RefSeq" id="XP_022328342.1">
    <property type="nucleotide sequence ID" value="XM_022472634.1"/>
</dbReference>
<dbReference type="KEGG" id="cvn:111127455"/>
<reference evidence="2" key="1">
    <citation type="submission" date="2025-08" db="UniProtKB">
        <authorList>
            <consortium name="RefSeq"/>
        </authorList>
    </citation>
    <scope>IDENTIFICATION</scope>
    <source>
        <tissue evidence="2">Whole sample</tissue>
    </source>
</reference>
<proteinExistence type="predicted"/>
<sequence length="186" mass="20655">MEAESLQSLITPDQIRSLLKSRKVNVIESLLQDLISFFLAFRNYLLVVNGQTTGVLQALSPAAINKARITSDSTVVTIAKHKTDYMGPAHVGFPKPLWTYVESYLHCLKNFPSYDTKAMRKSSIFVRFDASTQTAMALSSSAINKGINKLWAEVHGTPVSTTKIRKPVVTHVRNQYLGPGTCWPLT</sequence>
<keyword evidence="1" id="KW-1185">Reference proteome</keyword>